<dbReference type="RefSeq" id="WP_150601791.1">
    <property type="nucleotide sequence ID" value="NZ_CABVHX010000002.1"/>
</dbReference>
<dbReference type="Pfam" id="PF20178">
    <property type="entry name" value="ToxA_N"/>
    <property type="match status" value="1"/>
</dbReference>
<dbReference type="AlphaFoldDB" id="A0A5E7AHB5"/>
<evidence type="ECO:0000313" key="4">
    <source>
        <dbReference type="Proteomes" id="UP000325375"/>
    </source>
</evidence>
<protein>
    <recommendedName>
        <fullName evidence="2">Dermonecrotic toxin N-terminal domain-containing protein</fullName>
    </recommendedName>
</protein>
<proteinExistence type="predicted"/>
<organism evidence="3 4">
    <name type="scientific">Pseudomonas fluorescens</name>
    <dbReference type="NCBI Taxonomy" id="294"/>
    <lineage>
        <taxon>Bacteria</taxon>
        <taxon>Pseudomonadati</taxon>
        <taxon>Pseudomonadota</taxon>
        <taxon>Gammaproteobacteria</taxon>
        <taxon>Pseudomonadales</taxon>
        <taxon>Pseudomonadaceae</taxon>
        <taxon>Pseudomonas</taxon>
    </lineage>
</organism>
<dbReference type="CDD" id="cd14729">
    <property type="entry name" value="RtxA-like"/>
    <property type="match status" value="1"/>
</dbReference>
<gene>
    <name evidence="3" type="ORF">PS718_00832</name>
</gene>
<sequence>MNAVEPRPLPNAADKATLKIIAAAVVQTCPGLYDTAHQVASELLVRKGIPGVDPDRVYFHRFKTAQSSSQSFTGWEHAGEKPYESLTLTQLVIHRFRATDQDNADLLDLYDGFYTDGPEAEYFDHRNEVRLHGNEVLKDFWDIDFSSQYDNKLTAFWSTHADDFRTLAKCNFLSLAVQALELKQLSGSDFQWIVGAVIGPVTWPVTLAMLQSPHDASSDVRAFDIAGHVASNLLRIVASDGRQILYLPGAAPAFVVMQTPAVMHWWVLEQMNEATRREALLSHFALADRQQMTEGLTHLMNQLVGTWGRADHHLINQQDREISGDAFRWLGESTRTAMFAEASLSLTSNRDLRKKLWIGYLSAGLKVFGPMAAVGWPVALPVIGASIASMGLNIDQAVNGKTASDRKAGALGAVMSGIDALLNIPFLKGSGSMLEVGVQVESSEAAEMAELGGADSALEPSDPLIEPTQSSVVEEPDVIEPALETPRLTPAEHAAPPPIPDKYMCNELLDGLDADNSAGQFKNVFRLDSDPPFAILMNDNPYYVRYFGDPNEGGYWAIVDPERPNQFVHSLPVRLNAEGAWERMPALRLRGGGQCMGKPCAPDIELDSVETTETTVTTETAAPQPQVEAQVEAQSPRARRLQIVPSAYDIDPTVRRSIKAWALNLNETHAELTPTADGAFGMEDPFERYAAGRLESLQVAARQFFNELPWITSPARPAITLNAQMSIAELVDRIFESAHGLVVGETLDRITSMRFMIENMPALARHANTLYMRGVLSDFAQVDLNRYFNSGTLSADLRTYLTSLGTDSTGRFNALELVRVARENGVRVQGIDCAASYKMKSPSSPYDEQMIGTFLANNVMRSDAYINSPGKWIVLTGAQNTNTFRGLDGLSEIKGGIGLRIEETGTGTPMVVDVDPGVEVRQGAFSDDAAAPVNNDVLRADLRLRMPAEPVIWNNDTLENLLHRRGMFMFIKIEDTCTLLHRSKQGVLVRTRVTQLADDGVSLHRPGWPKVNDVRFANIKELSQRLTAMGLTLQSRLPD</sequence>
<dbReference type="Gene3D" id="3.40.50.11550">
    <property type="match status" value="1"/>
</dbReference>
<dbReference type="EMBL" id="CABVHX010000002">
    <property type="protein sequence ID" value="VVN77360.1"/>
    <property type="molecule type" value="Genomic_DNA"/>
</dbReference>
<feature type="domain" description="Dermonecrotic toxin N-terminal" evidence="2">
    <location>
        <begin position="28"/>
        <end position="286"/>
    </location>
</feature>
<evidence type="ECO:0000313" key="3">
    <source>
        <dbReference type="EMBL" id="VVN77360.1"/>
    </source>
</evidence>
<feature type="region of interest" description="Disordered" evidence="1">
    <location>
        <begin position="613"/>
        <end position="636"/>
    </location>
</feature>
<reference evidence="3 4" key="1">
    <citation type="submission" date="2019-09" db="EMBL/GenBank/DDBJ databases">
        <authorList>
            <person name="Chandra G."/>
            <person name="Truman W A."/>
        </authorList>
    </citation>
    <scope>NUCLEOTIDE SEQUENCE [LARGE SCALE GENOMIC DNA]</scope>
    <source>
        <strain evidence="3">PS718</strain>
    </source>
</reference>
<accession>A0A5E7AHB5</accession>
<dbReference type="SUPFAM" id="SSF159501">
    <property type="entry name" value="EreA/ChaN-like"/>
    <property type="match status" value="1"/>
</dbReference>
<dbReference type="InterPro" id="IPR046673">
    <property type="entry name" value="ToxA_N"/>
</dbReference>
<name>A0A5E7AHB5_PSEFL</name>
<evidence type="ECO:0000259" key="2">
    <source>
        <dbReference type="Pfam" id="PF20178"/>
    </source>
</evidence>
<evidence type="ECO:0000256" key="1">
    <source>
        <dbReference type="SAM" id="MobiDB-lite"/>
    </source>
</evidence>
<dbReference type="Proteomes" id="UP000325375">
    <property type="component" value="Unassembled WGS sequence"/>
</dbReference>